<evidence type="ECO:0000256" key="1">
    <source>
        <dbReference type="SAM" id="MobiDB-lite"/>
    </source>
</evidence>
<gene>
    <name evidence="2" type="ORF">E2C01_005565</name>
</gene>
<keyword evidence="3" id="KW-1185">Reference proteome</keyword>
<evidence type="ECO:0000313" key="3">
    <source>
        <dbReference type="Proteomes" id="UP000324222"/>
    </source>
</evidence>
<evidence type="ECO:0000313" key="2">
    <source>
        <dbReference type="EMBL" id="MPC12851.1"/>
    </source>
</evidence>
<comment type="caution">
    <text evidence="2">The sequence shown here is derived from an EMBL/GenBank/DDBJ whole genome shotgun (WGS) entry which is preliminary data.</text>
</comment>
<sequence>MCRGGGGGRRCGGRIPVSGGVLGDSRGQWRGYVILFNCRRLAFDVPRGCGALRWLGGKRERGEESEEQERKCSGSGKGEVKWCKGKGVEC</sequence>
<dbReference type="EMBL" id="VSRR010000241">
    <property type="protein sequence ID" value="MPC12851.1"/>
    <property type="molecule type" value="Genomic_DNA"/>
</dbReference>
<organism evidence="2 3">
    <name type="scientific">Portunus trituberculatus</name>
    <name type="common">Swimming crab</name>
    <name type="synonym">Neptunus trituberculatus</name>
    <dbReference type="NCBI Taxonomy" id="210409"/>
    <lineage>
        <taxon>Eukaryota</taxon>
        <taxon>Metazoa</taxon>
        <taxon>Ecdysozoa</taxon>
        <taxon>Arthropoda</taxon>
        <taxon>Crustacea</taxon>
        <taxon>Multicrustacea</taxon>
        <taxon>Malacostraca</taxon>
        <taxon>Eumalacostraca</taxon>
        <taxon>Eucarida</taxon>
        <taxon>Decapoda</taxon>
        <taxon>Pleocyemata</taxon>
        <taxon>Brachyura</taxon>
        <taxon>Eubrachyura</taxon>
        <taxon>Portunoidea</taxon>
        <taxon>Portunidae</taxon>
        <taxon>Portuninae</taxon>
        <taxon>Portunus</taxon>
    </lineage>
</organism>
<protein>
    <submittedName>
        <fullName evidence="2">Uncharacterized protein</fullName>
    </submittedName>
</protein>
<reference evidence="2 3" key="1">
    <citation type="submission" date="2019-05" db="EMBL/GenBank/DDBJ databases">
        <title>Another draft genome of Portunus trituberculatus and its Hox gene families provides insights of decapod evolution.</title>
        <authorList>
            <person name="Jeong J.-H."/>
            <person name="Song I."/>
            <person name="Kim S."/>
            <person name="Choi T."/>
            <person name="Kim D."/>
            <person name="Ryu S."/>
            <person name="Kim W."/>
        </authorList>
    </citation>
    <scope>NUCLEOTIDE SEQUENCE [LARGE SCALE GENOMIC DNA]</scope>
    <source>
        <tissue evidence="2">Muscle</tissue>
    </source>
</reference>
<feature type="compositionally biased region" description="Gly residues" evidence="1">
    <location>
        <begin position="1"/>
        <end position="10"/>
    </location>
</feature>
<name>A0A5B7CVF8_PORTR</name>
<dbReference type="Proteomes" id="UP000324222">
    <property type="component" value="Unassembled WGS sequence"/>
</dbReference>
<feature type="region of interest" description="Disordered" evidence="1">
    <location>
        <begin position="58"/>
        <end position="77"/>
    </location>
</feature>
<proteinExistence type="predicted"/>
<feature type="region of interest" description="Disordered" evidence="1">
    <location>
        <begin position="1"/>
        <end position="25"/>
    </location>
</feature>
<accession>A0A5B7CVF8</accession>
<dbReference type="AlphaFoldDB" id="A0A5B7CVF8"/>